<evidence type="ECO:0000256" key="2">
    <source>
        <dbReference type="PROSITE-ProRule" id="PRU00335"/>
    </source>
</evidence>
<dbReference type="PRINTS" id="PR00455">
    <property type="entry name" value="HTHTETR"/>
</dbReference>
<sequence length="216" mass="24141">MNTSSVRTEPNKRNTLNRLLEVARQEFSKKGLSGARIEDIAREAGITKQLVYHYYGSKERLFSAVLDESSQRIMAELIALDVEHLAPTVALRELLYYCFDQYRDDPFLGALALEGIRYHDAHDTPRNMFADLTPALAEKFDNILKRGAQCGEFKAVADPRLFLATAALLTSGGFTNHYSMSVLVGVDTRSTQGMQLWRQHSVDFIVSSISLVPAPA</sequence>
<protein>
    <submittedName>
        <fullName evidence="4">Transcriptional regulator, TetR family</fullName>
    </submittedName>
</protein>
<dbReference type="Proteomes" id="UP000198784">
    <property type="component" value="Unassembled WGS sequence"/>
</dbReference>
<keyword evidence="5" id="KW-1185">Reference proteome</keyword>
<dbReference type="Pfam" id="PF00440">
    <property type="entry name" value="TetR_N"/>
    <property type="match status" value="1"/>
</dbReference>
<accession>A0A1I5UH61</accession>
<feature type="domain" description="HTH tetR-type" evidence="3">
    <location>
        <begin position="13"/>
        <end position="73"/>
    </location>
</feature>
<dbReference type="InterPro" id="IPR041474">
    <property type="entry name" value="NicS_C"/>
</dbReference>
<dbReference type="EMBL" id="FOWX01000025">
    <property type="protein sequence ID" value="SFP93956.1"/>
    <property type="molecule type" value="Genomic_DNA"/>
</dbReference>
<dbReference type="InterPro" id="IPR009057">
    <property type="entry name" value="Homeodomain-like_sf"/>
</dbReference>
<evidence type="ECO:0000313" key="5">
    <source>
        <dbReference type="Proteomes" id="UP000198784"/>
    </source>
</evidence>
<dbReference type="InterPro" id="IPR001647">
    <property type="entry name" value="HTH_TetR"/>
</dbReference>
<organism evidence="4 5">
    <name type="scientific">Pseudomonas borbori</name>
    <dbReference type="NCBI Taxonomy" id="289003"/>
    <lineage>
        <taxon>Bacteria</taxon>
        <taxon>Pseudomonadati</taxon>
        <taxon>Pseudomonadota</taxon>
        <taxon>Gammaproteobacteria</taxon>
        <taxon>Pseudomonadales</taxon>
        <taxon>Pseudomonadaceae</taxon>
        <taxon>Pseudomonas</taxon>
    </lineage>
</organism>
<dbReference type="InterPro" id="IPR050109">
    <property type="entry name" value="HTH-type_TetR-like_transc_reg"/>
</dbReference>
<dbReference type="AlphaFoldDB" id="A0A1I5UH61"/>
<dbReference type="Gene3D" id="1.10.357.10">
    <property type="entry name" value="Tetracycline Repressor, domain 2"/>
    <property type="match status" value="1"/>
</dbReference>
<evidence type="ECO:0000256" key="1">
    <source>
        <dbReference type="ARBA" id="ARBA00023125"/>
    </source>
</evidence>
<dbReference type="PANTHER" id="PTHR30328:SF54">
    <property type="entry name" value="HTH-TYPE TRANSCRIPTIONAL REPRESSOR SCO4008"/>
    <property type="match status" value="1"/>
</dbReference>
<evidence type="ECO:0000313" key="4">
    <source>
        <dbReference type="EMBL" id="SFP93956.1"/>
    </source>
</evidence>
<dbReference type="InterPro" id="IPR036271">
    <property type="entry name" value="Tet_transcr_reg_TetR-rel_C_sf"/>
</dbReference>
<dbReference type="RefSeq" id="WP_090503248.1">
    <property type="nucleotide sequence ID" value="NZ_FOWX01000025.1"/>
</dbReference>
<dbReference type="Pfam" id="PF17938">
    <property type="entry name" value="TetR_C_29"/>
    <property type="match status" value="1"/>
</dbReference>
<feature type="DNA-binding region" description="H-T-H motif" evidence="2">
    <location>
        <begin position="36"/>
        <end position="55"/>
    </location>
</feature>
<gene>
    <name evidence="4" type="ORF">SAMN05216190_12524</name>
</gene>
<dbReference type="PROSITE" id="PS50977">
    <property type="entry name" value="HTH_TETR_2"/>
    <property type="match status" value="1"/>
</dbReference>
<dbReference type="GO" id="GO:0003677">
    <property type="term" value="F:DNA binding"/>
    <property type="evidence" value="ECO:0007669"/>
    <property type="project" value="UniProtKB-UniRule"/>
</dbReference>
<proteinExistence type="predicted"/>
<dbReference type="SUPFAM" id="SSF48498">
    <property type="entry name" value="Tetracyclin repressor-like, C-terminal domain"/>
    <property type="match status" value="1"/>
</dbReference>
<name>A0A1I5UH61_9PSED</name>
<keyword evidence="1 2" id="KW-0238">DNA-binding</keyword>
<dbReference type="PANTHER" id="PTHR30328">
    <property type="entry name" value="TRANSCRIPTIONAL REPRESSOR"/>
    <property type="match status" value="1"/>
</dbReference>
<dbReference type="OrthoDB" id="270177at2"/>
<evidence type="ECO:0000259" key="3">
    <source>
        <dbReference type="PROSITE" id="PS50977"/>
    </source>
</evidence>
<dbReference type="SUPFAM" id="SSF46689">
    <property type="entry name" value="Homeodomain-like"/>
    <property type="match status" value="1"/>
</dbReference>
<reference evidence="5" key="1">
    <citation type="submission" date="2016-10" db="EMBL/GenBank/DDBJ databases">
        <authorList>
            <person name="Varghese N."/>
            <person name="Submissions S."/>
        </authorList>
    </citation>
    <scope>NUCLEOTIDE SEQUENCE [LARGE SCALE GENOMIC DNA]</scope>
    <source>
        <strain evidence="5">DSM 17834</strain>
    </source>
</reference>